<evidence type="ECO:0000313" key="3">
    <source>
        <dbReference type="EMBL" id="MBB5957194.1"/>
    </source>
</evidence>
<feature type="chain" id="PRO_5032590908" description="Secreted protein" evidence="2">
    <location>
        <begin position="23"/>
        <end position="409"/>
    </location>
</feature>
<evidence type="ECO:0000256" key="2">
    <source>
        <dbReference type="SAM" id="SignalP"/>
    </source>
</evidence>
<organism evidence="3 4">
    <name type="scientific">Saccharothrix tamanrassetensis</name>
    <dbReference type="NCBI Taxonomy" id="1051531"/>
    <lineage>
        <taxon>Bacteria</taxon>
        <taxon>Bacillati</taxon>
        <taxon>Actinomycetota</taxon>
        <taxon>Actinomycetes</taxon>
        <taxon>Pseudonocardiales</taxon>
        <taxon>Pseudonocardiaceae</taxon>
        <taxon>Saccharothrix</taxon>
    </lineage>
</organism>
<feature type="transmembrane region" description="Helical" evidence="1">
    <location>
        <begin position="131"/>
        <end position="152"/>
    </location>
</feature>
<evidence type="ECO:0000313" key="4">
    <source>
        <dbReference type="Proteomes" id="UP000547510"/>
    </source>
</evidence>
<name>A0A841CLF0_9PSEU</name>
<evidence type="ECO:0000256" key="1">
    <source>
        <dbReference type="SAM" id="Phobius"/>
    </source>
</evidence>
<gene>
    <name evidence="3" type="ORF">FHS29_003787</name>
</gene>
<keyword evidence="4" id="KW-1185">Reference proteome</keyword>
<sequence length="409" mass="43418">MFIRLVLGISVVLLVVATPASAHVVAAGADLQLAQTIAGSEVTVVIRGTPEVPGPLYVDLIAHQPVHDLTIDLAVDGSVGTVRFQRDRPGTYPAVLHVRDGGPHELRLETSAEISVLPFRVQAPRPATWELVVYGGFGTTGLLLAAAIAAGARSRRPTAVALGGVGVVALIIAATVAVVSPHLGDRQRDPGRPNAQAFLTVTPDRPAVGEEFTVRFDLVDGATGQPADDLAVHHAALTHLVVTSQDGGFFRHVHPLRTDRGRLEARLTADRAGRYLAHAEFERTDAGGQLVSGRFDVSGPVPPEAAHPAAWTFPAGRPVTVQVDTGSTGLQSWLGMPGHLITRDRDGTFLGHAHEQSAMTSTSDGTVAVHGPELRFTVSFPRPGRYFGWVQYAEDFRIVTVPHLIEVTP</sequence>
<keyword evidence="1" id="KW-1133">Transmembrane helix</keyword>
<feature type="signal peptide" evidence="2">
    <location>
        <begin position="1"/>
        <end position="22"/>
    </location>
</feature>
<protein>
    <recommendedName>
        <fullName evidence="5">Secreted protein</fullName>
    </recommendedName>
</protein>
<keyword evidence="2" id="KW-0732">Signal</keyword>
<accession>A0A841CLF0</accession>
<keyword evidence="1" id="KW-0812">Transmembrane</keyword>
<comment type="caution">
    <text evidence="3">The sequence shown here is derived from an EMBL/GenBank/DDBJ whole genome shotgun (WGS) entry which is preliminary data.</text>
</comment>
<dbReference type="RefSeq" id="WP_184692030.1">
    <property type="nucleotide sequence ID" value="NZ_JACHJN010000005.1"/>
</dbReference>
<dbReference type="AlphaFoldDB" id="A0A841CLF0"/>
<proteinExistence type="predicted"/>
<keyword evidence="1" id="KW-0472">Membrane</keyword>
<dbReference type="Proteomes" id="UP000547510">
    <property type="component" value="Unassembled WGS sequence"/>
</dbReference>
<feature type="transmembrane region" description="Helical" evidence="1">
    <location>
        <begin position="159"/>
        <end position="179"/>
    </location>
</feature>
<dbReference type="EMBL" id="JACHJN010000005">
    <property type="protein sequence ID" value="MBB5957194.1"/>
    <property type="molecule type" value="Genomic_DNA"/>
</dbReference>
<reference evidence="3 4" key="1">
    <citation type="submission" date="2020-08" db="EMBL/GenBank/DDBJ databases">
        <title>Genomic Encyclopedia of Type Strains, Phase III (KMG-III): the genomes of soil and plant-associated and newly described type strains.</title>
        <authorList>
            <person name="Whitman W."/>
        </authorList>
    </citation>
    <scope>NUCLEOTIDE SEQUENCE [LARGE SCALE GENOMIC DNA]</scope>
    <source>
        <strain evidence="3 4">CECT 8640</strain>
    </source>
</reference>
<evidence type="ECO:0008006" key="5">
    <source>
        <dbReference type="Google" id="ProtNLM"/>
    </source>
</evidence>